<dbReference type="RefSeq" id="WP_078765973.1">
    <property type="nucleotide sequence ID" value="NZ_FUXZ01000006.1"/>
</dbReference>
<proteinExistence type="predicted"/>
<dbReference type="AlphaFoldDB" id="A0A1T4VKD5"/>
<accession>A0A1T4VKD5</accession>
<dbReference type="Proteomes" id="UP000190814">
    <property type="component" value="Unassembled WGS sequence"/>
</dbReference>
<gene>
    <name evidence="1" type="ORF">SAMN02745111_01100</name>
</gene>
<keyword evidence="2" id="KW-1185">Reference proteome</keyword>
<name>A0A1T4VKD5_9FIRM</name>
<organism evidence="1 2">
    <name type="scientific">Eubacterium uniforme</name>
    <dbReference type="NCBI Taxonomy" id="39495"/>
    <lineage>
        <taxon>Bacteria</taxon>
        <taxon>Bacillati</taxon>
        <taxon>Bacillota</taxon>
        <taxon>Clostridia</taxon>
        <taxon>Eubacteriales</taxon>
        <taxon>Eubacteriaceae</taxon>
        <taxon>Eubacterium</taxon>
    </lineage>
</organism>
<evidence type="ECO:0000313" key="1">
    <source>
        <dbReference type="EMBL" id="SKA65434.1"/>
    </source>
</evidence>
<protein>
    <submittedName>
        <fullName evidence="1">Uncharacterized protein</fullName>
    </submittedName>
</protein>
<dbReference type="OrthoDB" id="9842688at2"/>
<dbReference type="EMBL" id="FUXZ01000006">
    <property type="protein sequence ID" value="SKA65434.1"/>
    <property type="molecule type" value="Genomic_DNA"/>
</dbReference>
<evidence type="ECO:0000313" key="2">
    <source>
        <dbReference type="Proteomes" id="UP000190814"/>
    </source>
</evidence>
<reference evidence="1 2" key="1">
    <citation type="submission" date="2017-02" db="EMBL/GenBank/DDBJ databases">
        <authorList>
            <person name="Peterson S.W."/>
        </authorList>
    </citation>
    <scope>NUCLEOTIDE SEQUENCE [LARGE SCALE GENOMIC DNA]</scope>
    <source>
        <strain evidence="1 2">ATCC 35992</strain>
    </source>
</reference>
<sequence>MAQILDNDKKSAELSCLKKTIEYIQTKSNQRVAKYINSVIPVGEIMDNVVLDEVPDFIVNTSKGIYAIEHFKTDFCNNGDKNNQSISQLSQKEMWDIYYKYHDEEEAIKDSDIEPATEDVKNFINKLNTTANAFEYKRFVEGFKKPYAKHYAKVDAYRENKHLQGKDVKFGFLIEFQCQTLGIRAKKHNMIKFFRHSGNIQFPLTKPIVEAFAAANALDFIILAQYEEGFMTESKSVLLFEPANIEESIRKQHLKVYDSVYFPKGRIW</sequence>
<dbReference type="STRING" id="39495.SAMN02745111_01100"/>